<evidence type="ECO:0000259" key="2">
    <source>
        <dbReference type="PROSITE" id="PS50983"/>
    </source>
</evidence>
<keyword evidence="1" id="KW-0732">Signal</keyword>
<reference evidence="3 6" key="2">
    <citation type="submission" date="2024-01" db="EMBL/GenBank/DDBJ databases">
        <title>Active colonisers of the gastrointestinal tract of Atlantic salmon farmed in a warm water region.</title>
        <authorList>
            <person name="Bowman J.P."/>
        </authorList>
    </citation>
    <scope>NUCLEOTIDE SEQUENCE [LARGE SCALE GENOMIC DNA]</scope>
    <source>
        <strain evidence="3 6">S3MW1</strain>
    </source>
</reference>
<dbReference type="PANTHER" id="PTHR30535:SF34">
    <property type="entry name" value="MOLYBDATE-BINDING PROTEIN MOLA"/>
    <property type="match status" value="1"/>
</dbReference>
<dbReference type="Proteomes" id="UP000191116">
    <property type="component" value="Unassembled WGS sequence"/>
</dbReference>
<dbReference type="Gene3D" id="3.40.50.1980">
    <property type="entry name" value="Nitrogenase molybdenum iron protein domain"/>
    <property type="match status" value="2"/>
</dbReference>
<evidence type="ECO:0000313" key="3">
    <source>
        <dbReference type="EMBL" id="MEC6833275.1"/>
    </source>
</evidence>
<dbReference type="PANTHER" id="PTHR30535">
    <property type="entry name" value="VITAMIN B12-BINDING PROTEIN"/>
    <property type="match status" value="1"/>
</dbReference>
<evidence type="ECO:0000313" key="6">
    <source>
        <dbReference type="Proteomes" id="UP001306119"/>
    </source>
</evidence>
<dbReference type="Pfam" id="PF01497">
    <property type="entry name" value="Peripla_BP_2"/>
    <property type="match status" value="1"/>
</dbReference>
<dbReference type="GO" id="GO:0071281">
    <property type="term" value="P:cellular response to iron ion"/>
    <property type="evidence" value="ECO:0007669"/>
    <property type="project" value="TreeGrafter"/>
</dbReference>
<gene>
    <name evidence="4" type="primary">hmuT</name>
    <name evidence="4" type="ORF">CZ814_03486</name>
    <name evidence="3" type="ORF">VXS06_16020</name>
</gene>
<feature type="signal peptide" evidence="1">
    <location>
        <begin position="1"/>
        <end position="22"/>
    </location>
</feature>
<dbReference type="RefSeq" id="WP_080176193.1">
    <property type="nucleotide sequence ID" value="NZ_AP024854.1"/>
</dbReference>
<reference evidence="4 5" key="1">
    <citation type="submission" date="2017-02" db="EMBL/GenBank/DDBJ databases">
        <authorList>
            <person name="Peterson S.W."/>
        </authorList>
    </citation>
    <scope>NUCLEOTIDE SEQUENCE [LARGE SCALE GENOMIC DNA]</scope>
    <source>
        <strain evidence="4 5">CECT 9189</strain>
    </source>
</reference>
<dbReference type="OrthoDB" id="9775594at2"/>
<dbReference type="InterPro" id="IPR050902">
    <property type="entry name" value="ABC_Transporter_SBP"/>
</dbReference>
<evidence type="ECO:0000313" key="4">
    <source>
        <dbReference type="EMBL" id="SKA54275.1"/>
    </source>
</evidence>
<dbReference type="PROSITE" id="PS50983">
    <property type="entry name" value="FE_B12_PBP"/>
    <property type="match status" value="1"/>
</dbReference>
<dbReference type="Proteomes" id="UP001306119">
    <property type="component" value="Unassembled WGS sequence"/>
</dbReference>
<dbReference type="InterPro" id="IPR002491">
    <property type="entry name" value="ABC_transptr_periplasmic_BD"/>
</dbReference>
<name>A0A1T4UNM7_9GAMM</name>
<feature type="chain" id="PRO_5013182459" evidence="1">
    <location>
        <begin position="23"/>
        <end position="305"/>
    </location>
</feature>
<dbReference type="SUPFAM" id="SSF53807">
    <property type="entry name" value="Helical backbone' metal receptor"/>
    <property type="match status" value="1"/>
</dbReference>
<keyword evidence="6" id="KW-1185">Reference proteome</keyword>
<dbReference type="EMBL" id="JAYXUG010000017">
    <property type="protein sequence ID" value="MEC6833275.1"/>
    <property type="molecule type" value="Genomic_DNA"/>
</dbReference>
<protein>
    <submittedName>
        <fullName evidence="3">ABC transporter substrate-binding protein</fullName>
    </submittedName>
    <submittedName>
        <fullName evidence="4">Hemin-binding periplasmic protein HmuT</fullName>
    </submittedName>
</protein>
<sequence length="305" mass="33755">MYSRLKHLFFIGCLCTSTVCFSAQTSYPLTITDASQHPLTLTTMPTQIDSKSMFSDQVLMALLPLKNITSLSRLSKDPTYSIIADKIPDTLPLRDLNVERIIAEHPDLVLVASWSDGPKIAQLRAAGINVVVIKSVYSLKNIEKNILLVGKLVNKNAAATALVEQMNTKLQQQVIIPQHKLTAIEYTPWGASSNQNSTINTIIKHAQLNNVIANTNGDKFGQVPIAKEQLLALNPDVIIIPGEDNSGFKQQLLHDPALQTLTAIRDRRVISLPHALRSTDSQYIADAIIYLNHKVYQSHVRPSIH</sequence>
<dbReference type="EMBL" id="FUWP01000027">
    <property type="protein sequence ID" value="SKA54275.1"/>
    <property type="molecule type" value="Genomic_DNA"/>
</dbReference>
<organism evidence="4 5">
    <name type="scientific">Photobacterium toruni</name>
    <dbReference type="NCBI Taxonomy" id="1935446"/>
    <lineage>
        <taxon>Bacteria</taxon>
        <taxon>Pseudomonadati</taxon>
        <taxon>Pseudomonadota</taxon>
        <taxon>Gammaproteobacteria</taxon>
        <taxon>Vibrionales</taxon>
        <taxon>Vibrionaceae</taxon>
        <taxon>Photobacterium</taxon>
    </lineage>
</organism>
<evidence type="ECO:0000256" key="1">
    <source>
        <dbReference type="SAM" id="SignalP"/>
    </source>
</evidence>
<accession>A0A1T4UNM7</accession>
<evidence type="ECO:0000313" key="5">
    <source>
        <dbReference type="Proteomes" id="UP000191116"/>
    </source>
</evidence>
<dbReference type="AlphaFoldDB" id="A0A1T4UNM7"/>
<feature type="domain" description="Fe/B12 periplasmic-binding" evidence="2">
    <location>
        <begin position="47"/>
        <end position="299"/>
    </location>
</feature>
<proteinExistence type="predicted"/>